<organism evidence="1 2">
    <name type="scientific">Prunus yedoensis var. nudiflora</name>
    <dbReference type="NCBI Taxonomy" id="2094558"/>
    <lineage>
        <taxon>Eukaryota</taxon>
        <taxon>Viridiplantae</taxon>
        <taxon>Streptophyta</taxon>
        <taxon>Embryophyta</taxon>
        <taxon>Tracheophyta</taxon>
        <taxon>Spermatophyta</taxon>
        <taxon>Magnoliopsida</taxon>
        <taxon>eudicotyledons</taxon>
        <taxon>Gunneridae</taxon>
        <taxon>Pentapetalae</taxon>
        <taxon>rosids</taxon>
        <taxon>fabids</taxon>
        <taxon>Rosales</taxon>
        <taxon>Rosaceae</taxon>
        <taxon>Amygdaloideae</taxon>
        <taxon>Amygdaleae</taxon>
        <taxon>Prunus</taxon>
    </lineage>
</organism>
<evidence type="ECO:0000313" key="2">
    <source>
        <dbReference type="Proteomes" id="UP000250321"/>
    </source>
</evidence>
<evidence type="ECO:0000313" key="1">
    <source>
        <dbReference type="EMBL" id="PQQ00832.1"/>
    </source>
</evidence>
<name>A0A314Y1P1_PRUYE</name>
<gene>
    <name evidence="1" type="ORF">Pyn_39711</name>
</gene>
<dbReference type="EMBL" id="PJQY01001645">
    <property type="protein sequence ID" value="PQQ00832.1"/>
    <property type="molecule type" value="Genomic_DNA"/>
</dbReference>
<sequence>MSQRDSLATDGRRLNALEEESLKHKMLRIDSKRLPLRLKRSCTDVLNPSLMAGNVTEHWIQIQRLEQALHITQIDDVGLNIT</sequence>
<comment type="caution">
    <text evidence="1">The sequence shown here is derived from an EMBL/GenBank/DDBJ whole genome shotgun (WGS) entry which is preliminary data.</text>
</comment>
<dbReference type="AlphaFoldDB" id="A0A314Y1P1"/>
<keyword evidence="2" id="KW-1185">Reference proteome</keyword>
<proteinExistence type="predicted"/>
<reference evidence="1 2" key="1">
    <citation type="submission" date="2018-02" db="EMBL/GenBank/DDBJ databases">
        <title>Draft genome of wild Prunus yedoensis var. nudiflora.</title>
        <authorList>
            <person name="Baek S."/>
            <person name="Kim J.-H."/>
            <person name="Choi K."/>
            <person name="Kim G.-B."/>
            <person name="Cho A."/>
            <person name="Jang H."/>
            <person name="Shin C.-H."/>
            <person name="Yu H.-J."/>
            <person name="Mun J.-H."/>
        </authorList>
    </citation>
    <scope>NUCLEOTIDE SEQUENCE [LARGE SCALE GENOMIC DNA]</scope>
    <source>
        <strain evidence="2">cv. Jeju island</strain>
        <tissue evidence="1">Leaf</tissue>
    </source>
</reference>
<accession>A0A314Y1P1</accession>
<dbReference type="Proteomes" id="UP000250321">
    <property type="component" value="Unassembled WGS sequence"/>
</dbReference>
<protein>
    <submittedName>
        <fullName evidence="1">Uncharacterized protein</fullName>
    </submittedName>
</protein>